<dbReference type="Gene3D" id="3.30.300.20">
    <property type="match status" value="1"/>
</dbReference>
<feature type="compositionally biased region" description="Polar residues" evidence="1">
    <location>
        <begin position="21"/>
        <end position="31"/>
    </location>
</feature>
<keyword evidence="3" id="KW-1185">Reference proteome</keyword>
<dbReference type="PANTHER" id="PTHR39624:SF2">
    <property type="entry name" value="OSMC-LIKE PROTEIN"/>
    <property type="match status" value="1"/>
</dbReference>
<protein>
    <submittedName>
        <fullName evidence="2">Putative redox protein</fullName>
    </submittedName>
</protein>
<proteinExistence type="predicted"/>
<dbReference type="RefSeq" id="WP_184306851.1">
    <property type="nucleotide sequence ID" value="NZ_JACHXU010000017.1"/>
</dbReference>
<dbReference type="EMBL" id="JACHXU010000017">
    <property type="protein sequence ID" value="MBB3208713.1"/>
    <property type="molecule type" value="Genomic_DNA"/>
</dbReference>
<evidence type="ECO:0000313" key="3">
    <source>
        <dbReference type="Proteomes" id="UP000536179"/>
    </source>
</evidence>
<dbReference type="InterPro" id="IPR003718">
    <property type="entry name" value="OsmC/Ohr_fam"/>
</dbReference>
<feature type="region of interest" description="Disordered" evidence="1">
    <location>
        <begin position="18"/>
        <end position="40"/>
    </location>
</feature>
<name>A0A7W5E1Z5_9BACT</name>
<evidence type="ECO:0000313" key="2">
    <source>
        <dbReference type="EMBL" id="MBB3208713.1"/>
    </source>
</evidence>
<comment type="caution">
    <text evidence="2">The sequence shown here is derived from an EMBL/GenBank/DDBJ whole genome shotgun (WGS) entry which is preliminary data.</text>
</comment>
<evidence type="ECO:0000256" key="1">
    <source>
        <dbReference type="SAM" id="MobiDB-lite"/>
    </source>
</evidence>
<dbReference type="AlphaFoldDB" id="A0A7W5E1Z5"/>
<organism evidence="2 3">
    <name type="scientific">Aporhodopirellula rubra</name>
    <dbReference type="NCBI Taxonomy" id="980271"/>
    <lineage>
        <taxon>Bacteria</taxon>
        <taxon>Pseudomonadati</taxon>
        <taxon>Planctomycetota</taxon>
        <taxon>Planctomycetia</taxon>
        <taxon>Pirellulales</taxon>
        <taxon>Pirellulaceae</taxon>
        <taxon>Aporhodopirellula</taxon>
    </lineage>
</organism>
<dbReference type="InterPro" id="IPR015946">
    <property type="entry name" value="KH_dom-like_a/b"/>
</dbReference>
<gene>
    <name evidence="2" type="ORF">FHS27_004545</name>
</gene>
<dbReference type="Proteomes" id="UP000536179">
    <property type="component" value="Unassembled WGS sequence"/>
</dbReference>
<dbReference type="Pfam" id="PF02566">
    <property type="entry name" value="OsmC"/>
    <property type="match status" value="1"/>
</dbReference>
<dbReference type="PANTHER" id="PTHR39624">
    <property type="entry name" value="PROTEIN INVOLVED IN RIMO-MEDIATED BETA-METHYLTHIOLATION OF RIBOSOMAL PROTEIN S12 YCAO"/>
    <property type="match status" value="1"/>
</dbReference>
<dbReference type="SUPFAM" id="SSF82784">
    <property type="entry name" value="OsmC-like"/>
    <property type="match status" value="1"/>
</dbReference>
<reference evidence="2 3" key="1">
    <citation type="submission" date="2020-08" db="EMBL/GenBank/DDBJ databases">
        <title>Genomic Encyclopedia of Type Strains, Phase III (KMG-III): the genomes of soil and plant-associated and newly described type strains.</title>
        <authorList>
            <person name="Whitman W."/>
        </authorList>
    </citation>
    <scope>NUCLEOTIDE SEQUENCE [LARGE SCALE GENOMIC DNA]</scope>
    <source>
        <strain evidence="2 3">CECT 8075</strain>
    </source>
</reference>
<accession>A0A7W5E1Z5</accession>
<dbReference type="InterPro" id="IPR036102">
    <property type="entry name" value="OsmC/Ohrsf"/>
</dbReference>
<sequence length="142" mass="15003">MAVEISAVYQGELHCDATHGPSGQQISTDAPTDNGGRGEAFSPTDLVATALGTCVLTILGLVSARHNVDLSGTTVKVTKEMIQSPVRRIGRLATVVTYPASVQLDDEMRSRLESAARHCPVHQSLHPDIDAPIEFVNAGQSA</sequence>